<keyword evidence="4 9" id="KW-0819">tRNA processing</keyword>
<comment type="similarity">
    <text evidence="9">Belongs to the SUA5 family. TsaC subfamily.</text>
</comment>
<evidence type="ECO:0000256" key="8">
    <source>
        <dbReference type="ARBA" id="ARBA00048366"/>
    </source>
</evidence>
<keyword evidence="5 9" id="KW-0548">Nucleotidyltransferase</keyword>
<dbReference type="PANTHER" id="PTHR17490">
    <property type="entry name" value="SUA5"/>
    <property type="match status" value="1"/>
</dbReference>
<comment type="catalytic activity">
    <reaction evidence="8 9">
        <text>L-threonine + hydrogencarbonate + ATP = L-threonylcarbamoyladenylate + diphosphate + H2O</text>
        <dbReference type="Rhea" id="RHEA:36407"/>
        <dbReference type="ChEBI" id="CHEBI:15377"/>
        <dbReference type="ChEBI" id="CHEBI:17544"/>
        <dbReference type="ChEBI" id="CHEBI:30616"/>
        <dbReference type="ChEBI" id="CHEBI:33019"/>
        <dbReference type="ChEBI" id="CHEBI:57926"/>
        <dbReference type="ChEBI" id="CHEBI:73682"/>
        <dbReference type="EC" id="2.7.7.87"/>
    </reaction>
</comment>
<dbReference type="InterPro" id="IPR017945">
    <property type="entry name" value="DHBP_synth_RibB-like_a/b_dom"/>
</dbReference>
<dbReference type="Proteomes" id="UP001461960">
    <property type="component" value="Unassembled WGS sequence"/>
</dbReference>
<gene>
    <name evidence="9" type="primary">tsaC</name>
    <name evidence="11" type="ORF">AAIR29_08585</name>
</gene>
<reference evidence="11 12" key="1">
    <citation type="submission" date="2024-05" db="EMBL/GenBank/DDBJ databases">
        <authorList>
            <person name="Kim H.-Y."/>
            <person name="Kim E."/>
            <person name="Cai Y."/>
            <person name="Yang S.-M."/>
            <person name="Lee W."/>
        </authorList>
    </citation>
    <scope>NUCLEOTIDE SEQUENCE [LARGE SCALE GENOMIC DNA]</scope>
    <source>
        <strain evidence="11 12">FBL11</strain>
    </source>
</reference>
<keyword evidence="6 9" id="KW-0547">Nucleotide-binding</keyword>
<evidence type="ECO:0000256" key="4">
    <source>
        <dbReference type="ARBA" id="ARBA00022694"/>
    </source>
</evidence>
<dbReference type="PANTHER" id="PTHR17490:SF18">
    <property type="entry name" value="THREONYLCARBAMOYL-AMP SYNTHASE"/>
    <property type="match status" value="1"/>
</dbReference>
<comment type="function">
    <text evidence="9">Required for the formation of a threonylcarbamoyl group on adenosine at position 37 (t(6)A37) in tRNAs that read codons beginning with adenine. Catalyzes the conversion of L-threonine, HCO(3)(-)/CO(2) and ATP to give threonylcarbamoyl-AMP (TC-AMP) as the acyladenylate intermediate, with the release of diphosphate.</text>
</comment>
<dbReference type="InterPro" id="IPR050156">
    <property type="entry name" value="TC-AMP_synthase_SUA5"/>
</dbReference>
<evidence type="ECO:0000313" key="12">
    <source>
        <dbReference type="Proteomes" id="UP001461960"/>
    </source>
</evidence>
<organism evidence="11 12">
    <name type="scientific">Psychrobacter saeujeotis</name>
    <dbReference type="NCBI Taxonomy" id="3143436"/>
    <lineage>
        <taxon>Bacteria</taxon>
        <taxon>Pseudomonadati</taxon>
        <taxon>Pseudomonadota</taxon>
        <taxon>Gammaproteobacteria</taxon>
        <taxon>Moraxellales</taxon>
        <taxon>Moraxellaceae</taxon>
        <taxon>Psychrobacter</taxon>
    </lineage>
</organism>
<evidence type="ECO:0000256" key="2">
    <source>
        <dbReference type="ARBA" id="ARBA00022490"/>
    </source>
</evidence>
<keyword evidence="2 9" id="KW-0963">Cytoplasm</keyword>
<name>A0ABU9X8I1_9GAMM</name>
<evidence type="ECO:0000256" key="7">
    <source>
        <dbReference type="ARBA" id="ARBA00022840"/>
    </source>
</evidence>
<evidence type="ECO:0000256" key="9">
    <source>
        <dbReference type="HAMAP-Rule" id="MF_01852"/>
    </source>
</evidence>
<evidence type="ECO:0000256" key="1">
    <source>
        <dbReference type="ARBA" id="ARBA00004496"/>
    </source>
</evidence>
<dbReference type="PROSITE" id="PS51163">
    <property type="entry name" value="YRDC"/>
    <property type="match status" value="1"/>
</dbReference>
<evidence type="ECO:0000256" key="3">
    <source>
        <dbReference type="ARBA" id="ARBA00022679"/>
    </source>
</evidence>
<comment type="subcellular location">
    <subcellularLocation>
        <location evidence="1 9">Cytoplasm</location>
    </subcellularLocation>
</comment>
<evidence type="ECO:0000259" key="10">
    <source>
        <dbReference type="PROSITE" id="PS51163"/>
    </source>
</evidence>
<feature type="domain" description="YrdC-like" evidence="10">
    <location>
        <begin position="9"/>
        <end position="215"/>
    </location>
</feature>
<protein>
    <recommendedName>
        <fullName evidence="9">Threonylcarbamoyl-AMP synthase</fullName>
        <shortName evidence="9">TC-AMP synthase</shortName>
        <ecNumber evidence="9">2.7.7.87</ecNumber>
    </recommendedName>
    <alternativeName>
        <fullName evidence="9">L-threonylcarbamoyladenylate synthase</fullName>
    </alternativeName>
    <alternativeName>
        <fullName evidence="9">t(6)A37 threonylcarbamoyladenosine biosynthesis protein TsaC</fullName>
    </alternativeName>
    <alternativeName>
        <fullName evidence="9">tRNA threonylcarbamoyladenosine biosynthesis protein TsaC</fullName>
    </alternativeName>
</protein>
<proteinExistence type="inferred from homology"/>
<accession>A0ABU9X8I1</accession>
<keyword evidence="3 9" id="KW-0808">Transferase</keyword>
<dbReference type="Gene3D" id="3.90.870.10">
    <property type="entry name" value="DHBP synthase"/>
    <property type="match status" value="1"/>
</dbReference>
<keyword evidence="7 9" id="KW-0067">ATP-binding</keyword>
<dbReference type="EMBL" id="JBDGHN010000005">
    <property type="protein sequence ID" value="MEN2751687.1"/>
    <property type="molecule type" value="Genomic_DNA"/>
</dbReference>
<dbReference type="InterPro" id="IPR023535">
    <property type="entry name" value="TC-AMP_synthase"/>
</dbReference>
<sequence>MKQSAPFTTNSVIQAADWLKEGKLLAYPTESVWGIGCDPFNQMAVQQLLAMKQRPIHKGMIVVTDDVHRIAPLLDDLNDSQRQTVLESWGMHPGAILKQAHTWLLPLSKQITVPIPSWITGEHDSVAVRIIAHPLVQQLCTQMVSPDNPYGFIVSTSCNPSGKPPALTLTQAQAYFLNDNEHSNLDQQVHYLTGDTLGYKLPSQIGDALTGKIIR</sequence>
<evidence type="ECO:0000256" key="5">
    <source>
        <dbReference type="ARBA" id="ARBA00022695"/>
    </source>
</evidence>
<comment type="caution">
    <text evidence="11">The sequence shown here is derived from an EMBL/GenBank/DDBJ whole genome shotgun (WGS) entry which is preliminary data.</text>
</comment>
<dbReference type="EC" id="2.7.7.87" evidence="9"/>
<dbReference type="HAMAP" id="MF_01852">
    <property type="entry name" value="TsaC"/>
    <property type="match status" value="1"/>
</dbReference>
<evidence type="ECO:0000313" key="11">
    <source>
        <dbReference type="EMBL" id="MEN2751687.1"/>
    </source>
</evidence>
<keyword evidence="12" id="KW-1185">Reference proteome</keyword>
<dbReference type="Pfam" id="PF01300">
    <property type="entry name" value="Sua5_yciO_yrdC"/>
    <property type="match status" value="1"/>
</dbReference>
<evidence type="ECO:0000256" key="6">
    <source>
        <dbReference type="ARBA" id="ARBA00022741"/>
    </source>
</evidence>
<dbReference type="RefSeq" id="WP_345832221.1">
    <property type="nucleotide sequence ID" value="NZ_JBDGHN010000005.1"/>
</dbReference>
<dbReference type="SUPFAM" id="SSF55821">
    <property type="entry name" value="YrdC/RibB"/>
    <property type="match status" value="1"/>
</dbReference>
<dbReference type="InterPro" id="IPR006070">
    <property type="entry name" value="Sua5-like_dom"/>
</dbReference>